<evidence type="ECO:0000313" key="2">
    <source>
        <dbReference type="EMBL" id="KAK4769773.1"/>
    </source>
</evidence>
<dbReference type="AlphaFoldDB" id="A0AAN7QLK0"/>
<evidence type="ECO:0000313" key="3">
    <source>
        <dbReference type="Proteomes" id="UP001345219"/>
    </source>
</evidence>
<proteinExistence type="predicted"/>
<accession>A0AAN7QLK0</accession>
<organism evidence="2 3">
    <name type="scientific">Trapa incisa</name>
    <dbReference type="NCBI Taxonomy" id="236973"/>
    <lineage>
        <taxon>Eukaryota</taxon>
        <taxon>Viridiplantae</taxon>
        <taxon>Streptophyta</taxon>
        <taxon>Embryophyta</taxon>
        <taxon>Tracheophyta</taxon>
        <taxon>Spermatophyta</taxon>
        <taxon>Magnoliopsida</taxon>
        <taxon>eudicotyledons</taxon>
        <taxon>Gunneridae</taxon>
        <taxon>Pentapetalae</taxon>
        <taxon>rosids</taxon>
        <taxon>malvids</taxon>
        <taxon>Myrtales</taxon>
        <taxon>Lythraceae</taxon>
        <taxon>Trapa</taxon>
    </lineage>
</organism>
<keyword evidence="3" id="KW-1185">Reference proteome</keyword>
<dbReference type="PANTHER" id="PTHR37697:SF2">
    <property type="entry name" value="AP2-LIKE ETHYLENE-RESPONSIVE TRANSCRIPTION FACTOR SNZ"/>
    <property type="match status" value="1"/>
</dbReference>
<dbReference type="PANTHER" id="PTHR37697">
    <property type="entry name" value="AP2-LIKE ETHYLENE-RESPONSIVE TRANSCRIPTION FACTOR SNZ"/>
    <property type="match status" value="1"/>
</dbReference>
<evidence type="ECO:0000256" key="1">
    <source>
        <dbReference type="SAM" id="MobiDB-lite"/>
    </source>
</evidence>
<gene>
    <name evidence="2" type="ORF">SAY87_030305</name>
</gene>
<protein>
    <submittedName>
        <fullName evidence="2">Uncharacterized protein</fullName>
    </submittedName>
</protein>
<name>A0AAN7QLK0_9MYRT</name>
<dbReference type="Proteomes" id="UP001345219">
    <property type="component" value="Chromosome 24"/>
</dbReference>
<dbReference type="EMBL" id="JAXIOK010000005">
    <property type="protein sequence ID" value="KAK4769773.1"/>
    <property type="molecule type" value="Genomic_DNA"/>
</dbReference>
<reference evidence="2 3" key="1">
    <citation type="journal article" date="2023" name="Hortic Res">
        <title>Pangenome of water caltrop reveals structural variations and asymmetric subgenome divergence after allopolyploidization.</title>
        <authorList>
            <person name="Zhang X."/>
            <person name="Chen Y."/>
            <person name="Wang L."/>
            <person name="Yuan Y."/>
            <person name="Fang M."/>
            <person name="Shi L."/>
            <person name="Lu R."/>
            <person name="Comes H.P."/>
            <person name="Ma Y."/>
            <person name="Chen Y."/>
            <person name="Huang G."/>
            <person name="Zhou Y."/>
            <person name="Zheng Z."/>
            <person name="Qiu Y."/>
        </authorList>
    </citation>
    <scope>NUCLEOTIDE SEQUENCE [LARGE SCALE GENOMIC DNA]</scope>
    <source>
        <tissue evidence="2">Roots</tissue>
    </source>
</reference>
<sequence length="212" mass="23264">MAEMHKRLQRSCSGAVFFLPPSTPPVTCFVFLMDLNGASSSTNRFQELTVSLDQAAFMARQLPTTSDPALLQQIHDILHHAHSSLSSFLSAPPLPPPPPPPPPLLHPLSAAAENSLLSATHNGSAAAAELMQMNEGDETEEESRSTSIDHVEEKMRNCFIMNKRAKRPLSPSAAAVDEEERVLRSSSRMGMMAYDSQSKRLRALDLVYQFHG</sequence>
<feature type="region of interest" description="Disordered" evidence="1">
    <location>
        <begin position="86"/>
        <end position="108"/>
    </location>
</feature>
<comment type="caution">
    <text evidence="2">The sequence shown here is derived from an EMBL/GenBank/DDBJ whole genome shotgun (WGS) entry which is preliminary data.</text>
</comment>
<feature type="compositionally biased region" description="Pro residues" evidence="1">
    <location>
        <begin position="92"/>
        <end position="105"/>
    </location>
</feature>